<gene>
    <name evidence="1" type="ORF">FMOSSE_LOCUS16324</name>
</gene>
<organism evidence="1 2">
    <name type="scientific">Funneliformis mosseae</name>
    <name type="common">Endomycorrhizal fungus</name>
    <name type="synonym">Glomus mosseae</name>
    <dbReference type="NCBI Taxonomy" id="27381"/>
    <lineage>
        <taxon>Eukaryota</taxon>
        <taxon>Fungi</taxon>
        <taxon>Fungi incertae sedis</taxon>
        <taxon>Mucoromycota</taxon>
        <taxon>Glomeromycotina</taxon>
        <taxon>Glomeromycetes</taxon>
        <taxon>Glomerales</taxon>
        <taxon>Glomeraceae</taxon>
        <taxon>Funneliformis</taxon>
    </lineage>
</organism>
<evidence type="ECO:0000313" key="1">
    <source>
        <dbReference type="EMBL" id="CAG8744383.1"/>
    </source>
</evidence>
<proteinExistence type="predicted"/>
<dbReference type="AlphaFoldDB" id="A0A9N9IN81"/>
<dbReference type="Proteomes" id="UP000789375">
    <property type="component" value="Unassembled WGS sequence"/>
</dbReference>
<sequence length="41" mass="4750">MTGLIKARHDFLKLKKQKVSLSRQLMIVMQLKSGIIKQILI</sequence>
<feature type="non-terminal residue" evidence="1">
    <location>
        <position position="41"/>
    </location>
</feature>
<dbReference type="EMBL" id="CAJVPP010022130">
    <property type="protein sequence ID" value="CAG8744383.1"/>
    <property type="molecule type" value="Genomic_DNA"/>
</dbReference>
<reference evidence="1" key="1">
    <citation type="submission" date="2021-06" db="EMBL/GenBank/DDBJ databases">
        <authorList>
            <person name="Kallberg Y."/>
            <person name="Tangrot J."/>
            <person name="Rosling A."/>
        </authorList>
    </citation>
    <scope>NUCLEOTIDE SEQUENCE</scope>
    <source>
        <strain evidence="1">87-6 pot B 2015</strain>
    </source>
</reference>
<protein>
    <submittedName>
        <fullName evidence="1">6769_t:CDS:1</fullName>
    </submittedName>
</protein>
<accession>A0A9N9IN81</accession>
<evidence type="ECO:0000313" key="2">
    <source>
        <dbReference type="Proteomes" id="UP000789375"/>
    </source>
</evidence>
<comment type="caution">
    <text evidence="1">The sequence shown here is derived from an EMBL/GenBank/DDBJ whole genome shotgun (WGS) entry which is preliminary data.</text>
</comment>
<name>A0A9N9IN81_FUNMO</name>
<keyword evidence="2" id="KW-1185">Reference proteome</keyword>